<comment type="subcellular location">
    <subcellularLocation>
        <location evidence="1">Membrane</location>
        <topology evidence="1">Multi-pass membrane protein</topology>
    </subcellularLocation>
</comment>
<dbReference type="Proteomes" id="UP001314205">
    <property type="component" value="Unassembled WGS sequence"/>
</dbReference>
<dbReference type="PANTHER" id="PTHR19139:SF270">
    <property type="entry name" value="ENTOMOGLYCEROPORIN 1-RELATED"/>
    <property type="match status" value="1"/>
</dbReference>
<dbReference type="PANTHER" id="PTHR19139">
    <property type="entry name" value="AQUAPORIN TRANSPORTER"/>
    <property type="match status" value="1"/>
</dbReference>
<evidence type="ECO:0000313" key="10">
    <source>
        <dbReference type="Proteomes" id="UP001314205"/>
    </source>
</evidence>
<evidence type="ECO:0000256" key="5">
    <source>
        <dbReference type="ARBA" id="ARBA00022989"/>
    </source>
</evidence>
<proteinExistence type="inferred from homology"/>
<evidence type="ECO:0000313" key="9">
    <source>
        <dbReference type="EMBL" id="CAK1581418.1"/>
    </source>
</evidence>
<organism evidence="9 10">
    <name type="scientific">Parnassius mnemosyne</name>
    <name type="common">clouded apollo</name>
    <dbReference type="NCBI Taxonomy" id="213953"/>
    <lineage>
        <taxon>Eukaryota</taxon>
        <taxon>Metazoa</taxon>
        <taxon>Ecdysozoa</taxon>
        <taxon>Arthropoda</taxon>
        <taxon>Hexapoda</taxon>
        <taxon>Insecta</taxon>
        <taxon>Pterygota</taxon>
        <taxon>Neoptera</taxon>
        <taxon>Endopterygota</taxon>
        <taxon>Lepidoptera</taxon>
        <taxon>Glossata</taxon>
        <taxon>Ditrysia</taxon>
        <taxon>Papilionoidea</taxon>
        <taxon>Papilionidae</taxon>
        <taxon>Parnassiinae</taxon>
        <taxon>Parnassini</taxon>
        <taxon>Parnassius</taxon>
        <taxon>Driopa</taxon>
    </lineage>
</organism>
<feature type="transmembrane region" description="Helical" evidence="8">
    <location>
        <begin position="135"/>
        <end position="155"/>
    </location>
</feature>
<keyword evidence="4 7" id="KW-0812">Transmembrane</keyword>
<feature type="transmembrane region" description="Helical" evidence="8">
    <location>
        <begin position="49"/>
        <end position="68"/>
    </location>
</feature>
<dbReference type="PRINTS" id="PR00783">
    <property type="entry name" value="MINTRINSICP"/>
</dbReference>
<dbReference type="EMBL" id="CAVLGL010000035">
    <property type="protein sequence ID" value="CAK1581418.1"/>
    <property type="molecule type" value="Genomic_DNA"/>
</dbReference>
<name>A0AAV1KFK5_9NEOP</name>
<keyword evidence="3 7" id="KW-0813">Transport</keyword>
<dbReference type="InterPro" id="IPR000425">
    <property type="entry name" value="MIP"/>
</dbReference>
<dbReference type="Pfam" id="PF00230">
    <property type="entry name" value="MIP"/>
    <property type="match status" value="1"/>
</dbReference>
<protein>
    <submittedName>
        <fullName evidence="9">Uncharacterized protein</fullName>
    </submittedName>
</protein>
<sequence length="249" mass="25374">MPSDDSARGAGAWVCRWWRALLAELVATALLVLLGVAAILPAAEEARPLTHPALAFGFIVLANVEIFGPVSGAHMNPAVTLAALAAGRLSGCVAAAYVLAQLAGALLGFGALLAMVPSAAHVGATHPAASVPAPAAAALEALLTGLLALLACALWHAHDPARPDRTVSLKFGFTIAGLIYAGGPFTGASLNPARSFAPALYQGITSDHWVYWVGPLGGAALGALLHRLLLRPRAPPRGEALPLSDKHDP</sequence>
<comment type="similarity">
    <text evidence="2 7">Belongs to the MIP/aquaporin (TC 1.A.8) family.</text>
</comment>
<evidence type="ECO:0000256" key="3">
    <source>
        <dbReference type="ARBA" id="ARBA00022448"/>
    </source>
</evidence>
<dbReference type="InterPro" id="IPR022357">
    <property type="entry name" value="MIP_CS"/>
</dbReference>
<dbReference type="AlphaFoldDB" id="A0AAV1KFK5"/>
<dbReference type="InterPro" id="IPR023271">
    <property type="entry name" value="Aquaporin-like"/>
</dbReference>
<dbReference type="SUPFAM" id="SSF81338">
    <property type="entry name" value="Aquaporin-like"/>
    <property type="match status" value="1"/>
</dbReference>
<keyword evidence="10" id="KW-1185">Reference proteome</keyword>
<evidence type="ECO:0000256" key="4">
    <source>
        <dbReference type="ARBA" id="ARBA00022692"/>
    </source>
</evidence>
<dbReference type="GO" id="GO:0015267">
    <property type="term" value="F:channel activity"/>
    <property type="evidence" value="ECO:0007669"/>
    <property type="project" value="InterPro"/>
</dbReference>
<feature type="transmembrane region" description="Helical" evidence="8">
    <location>
        <begin position="89"/>
        <end position="115"/>
    </location>
</feature>
<feature type="transmembrane region" description="Helical" evidence="8">
    <location>
        <begin position="21"/>
        <end position="43"/>
    </location>
</feature>
<keyword evidence="5 8" id="KW-1133">Transmembrane helix</keyword>
<evidence type="ECO:0000256" key="6">
    <source>
        <dbReference type="ARBA" id="ARBA00023136"/>
    </source>
</evidence>
<comment type="caution">
    <text evidence="9">The sequence shown here is derived from an EMBL/GenBank/DDBJ whole genome shotgun (WGS) entry which is preliminary data.</text>
</comment>
<feature type="transmembrane region" description="Helical" evidence="8">
    <location>
        <begin position="167"/>
        <end position="189"/>
    </location>
</feature>
<evidence type="ECO:0000256" key="2">
    <source>
        <dbReference type="ARBA" id="ARBA00006175"/>
    </source>
</evidence>
<gene>
    <name evidence="9" type="ORF">PARMNEM_LOCUS3088</name>
</gene>
<feature type="transmembrane region" description="Helical" evidence="8">
    <location>
        <begin position="209"/>
        <end position="230"/>
    </location>
</feature>
<evidence type="ECO:0000256" key="8">
    <source>
        <dbReference type="SAM" id="Phobius"/>
    </source>
</evidence>
<dbReference type="InterPro" id="IPR034294">
    <property type="entry name" value="Aquaporin_transptr"/>
</dbReference>
<dbReference type="GO" id="GO:0005886">
    <property type="term" value="C:plasma membrane"/>
    <property type="evidence" value="ECO:0007669"/>
    <property type="project" value="TreeGrafter"/>
</dbReference>
<evidence type="ECO:0000256" key="1">
    <source>
        <dbReference type="ARBA" id="ARBA00004141"/>
    </source>
</evidence>
<dbReference type="Gene3D" id="1.20.1080.10">
    <property type="entry name" value="Glycerol uptake facilitator protein"/>
    <property type="match status" value="1"/>
</dbReference>
<dbReference type="PROSITE" id="PS00221">
    <property type="entry name" value="MIP"/>
    <property type="match status" value="1"/>
</dbReference>
<evidence type="ECO:0000256" key="7">
    <source>
        <dbReference type="RuleBase" id="RU000477"/>
    </source>
</evidence>
<keyword evidence="6 8" id="KW-0472">Membrane</keyword>
<accession>A0AAV1KFK5</accession>
<reference evidence="9 10" key="1">
    <citation type="submission" date="2023-11" db="EMBL/GenBank/DDBJ databases">
        <authorList>
            <person name="Hedman E."/>
            <person name="Englund M."/>
            <person name="Stromberg M."/>
            <person name="Nyberg Akerstrom W."/>
            <person name="Nylinder S."/>
            <person name="Jareborg N."/>
            <person name="Kallberg Y."/>
            <person name="Kronander E."/>
        </authorList>
    </citation>
    <scope>NUCLEOTIDE SEQUENCE [LARGE SCALE GENOMIC DNA]</scope>
</reference>